<dbReference type="Proteomes" id="UP000092583">
    <property type="component" value="Unassembled WGS sequence"/>
</dbReference>
<keyword evidence="7" id="KW-0413">Isomerase</keyword>
<evidence type="ECO:0000256" key="14">
    <source>
        <dbReference type="PIRSR" id="PIRSR641708-1"/>
    </source>
</evidence>
<keyword evidence="6" id="KW-0819">tRNA processing</keyword>
<evidence type="ECO:0000259" key="17">
    <source>
        <dbReference type="Pfam" id="PF01416"/>
    </source>
</evidence>
<evidence type="ECO:0000256" key="13">
    <source>
        <dbReference type="ARBA" id="ARBA00080858"/>
    </source>
</evidence>
<sequence>MESTESIKRARSPSPKAESKDGVLSSKVEQAEEGQPPAKKAHVDPTASAPSDTPISGVNVSVDVDPEEAMFNAMSSENGEDKKKKTWGRGQGYGNGGKGKGKEREKKGPDAVKYDRRPNDWTPREKKEGEETEARLPKRRCALLVGYCGTGYHGMQIQTHGSETIEGDVFAALVKAGAISADNANDHRKSDVQRAARTDAGVHAAGNCISLKMIVEPPLREGYNTLAEYVNSILPAQIRMWGFVRTVKSFNARTAADSRIYEYLLPSYCLLPPGRDDPLGKRLDKSSPGWRDLLGKEAVDFVDAAPSFEPEGEEEGGKVNPKNRGEFERRRAFRVDSKTLERFRELIAQYKGTHNFHNFTVGKPFNDRTVKRFMIKLEVKDPQVYGEIEWISVMIHGQSFMLHQIRKMISMAMLACRTASPPSLIPETFGPKRIHVPKAPPLGLLLEAPQFGVYNTRITSKANGLQEDRDPVDFGLYAEQMRDFKVKWIYEKLRQEELEAHVFHKWMRQMDCTMSNGLAFLNTQGTIPPEADLSKGAKEARRAAAAAQAKEGGAGGEGEGEGEKDIADEEIESEDEEVDMEEVKRGEWEG</sequence>
<evidence type="ECO:0000313" key="19">
    <source>
        <dbReference type="Proteomes" id="UP000092583"/>
    </source>
</evidence>
<dbReference type="GO" id="GO:0031120">
    <property type="term" value="P:snRNA pseudouridine synthesis"/>
    <property type="evidence" value="ECO:0007669"/>
    <property type="project" value="UniProtKB-ARBA"/>
</dbReference>
<comment type="similarity">
    <text evidence="4">Belongs to the tRNA pseudouridine synthase TruA family.</text>
</comment>
<dbReference type="InterPro" id="IPR020103">
    <property type="entry name" value="PsdUridine_synth_cat_dom_sf"/>
</dbReference>
<evidence type="ECO:0000256" key="8">
    <source>
        <dbReference type="ARBA" id="ARBA00023242"/>
    </source>
</evidence>
<evidence type="ECO:0000256" key="9">
    <source>
        <dbReference type="ARBA" id="ARBA00036943"/>
    </source>
</evidence>
<comment type="subcellular location">
    <subcellularLocation>
        <location evidence="3">Nucleus</location>
    </subcellularLocation>
</comment>
<evidence type="ECO:0000256" key="12">
    <source>
        <dbReference type="ARBA" id="ARBA00079072"/>
    </source>
</evidence>
<feature type="compositionally biased region" description="Basic and acidic residues" evidence="16">
    <location>
        <begin position="581"/>
        <end position="590"/>
    </location>
</feature>
<comment type="function">
    <text evidence="10">Formation of pseudouridine at positions 27 and 28 in the anticodon stem and loop of transfer RNAs; at positions 34 and 36 of intron-containing precursor tRNA(Ile) and at position 35 in the intron-containing tRNA(Tyr). Catalyzes pseudouridylation at position 44 in U2 snRNA. Also catalyzes pseudouridylation of mRNAs.</text>
</comment>
<feature type="compositionally biased region" description="Basic and acidic residues" evidence="16">
    <location>
        <begin position="532"/>
        <end position="542"/>
    </location>
</feature>
<evidence type="ECO:0000256" key="11">
    <source>
        <dbReference type="ARBA" id="ARBA00073968"/>
    </source>
</evidence>
<dbReference type="PANTHER" id="PTHR11142:SF4">
    <property type="entry name" value="PSEUDOURIDYLATE SYNTHASE 1 HOMOLOG"/>
    <property type="match status" value="1"/>
</dbReference>
<dbReference type="EMBL" id="KI669464">
    <property type="protein sequence ID" value="OCF56964.1"/>
    <property type="molecule type" value="Genomic_DNA"/>
</dbReference>
<dbReference type="NCBIfam" id="TIGR00071">
    <property type="entry name" value="hisT_truA"/>
    <property type="match status" value="1"/>
</dbReference>
<dbReference type="InterPro" id="IPR020097">
    <property type="entry name" value="PsdUridine_synth_TruA_a/b_dom"/>
</dbReference>
<dbReference type="FunFam" id="3.30.70.580:FF:000002">
    <property type="entry name" value="tRNA pseudouridine synthase"/>
    <property type="match status" value="1"/>
</dbReference>
<evidence type="ECO:0000256" key="5">
    <source>
        <dbReference type="ARBA" id="ARBA00022664"/>
    </source>
</evidence>
<evidence type="ECO:0000256" key="4">
    <source>
        <dbReference type="ARBA" id="ARBA00009375"/>
    </source>
</evidence>
<dbReference type="GO" id="GO:0005634">
    <property type="term" value="C:nucleus"/>
    <property type="evidence" value="ECO:0007669"/>
    <property type="project" value="UniProtKB-SubCell"/>
</dbReference>
<reference evidence="19" key="2">
    <citation type="submission" date="2013-12" db="EMBL/GenBank/DDBJ databases">
        <title>Evolution of pathogenesis and genome organization in the Tremellales.</title>
        <authorList>
            <person name="Cuomo C."/>
            <person name="Litvintseva A."/>
            <person name="Heitman J."/>
            <person name="Chen Y."/>
            <person name="Sun S."/>
            <person name="Springer D."/>
            <person name="Dromer F."/>
            <person name="Young S."/>
            <person name="Zeng Q."/>
            <person name="Chapman S."/>
            <person name="Gujja S."/>
            <person name="Saif S."/>
            <person name="Birren B."/>
        </authorList>
    </citation>
    <scope>NUCLEOTIDE SEQUENCE [LARGE SCALE GENOMIC DNA]</scope>
    <source>
        <strain evidence="19">CBS 10435</strain>
    </source>
</reference>
<dbReference type="GO" id="GO:1990481">
    <property type="term" value="P:mRNA pseudouridine synthesis"/>
    <property type="evidence" value="ECO:0007669"/>
    <property type="project" value="TreeGrafter"/>
</dbReference>
<evidence type="ECO:0000256" key="7">
    <source>
        <dbReference type="ARBA" id="ARBA00023235"/>
    </source>
</evidence>
<feature type="domain" description="Pseudouridine synthase I TruA alpha/beta" evidence="17">
    <location>
        <begin position="347"/>
        <end position="451"/>
    </location>
</feature>
<dbReference type="GO" id="GO:0009982">
    <property type="term" value="F:pseudouridine synthase activity"/>
    <property type="evidence" value="ECO:0007669"/>
    <property type="project" value="InterPro"/>
</dbReference>
<feature type="compositionally biased region" description="Polar residues" evidence="16">
    <location>
        <begin position="48"/>
        <end position="59"/>
    </location>
</feature>
<feature type="compositionally biased region" description="Basic and acidic residues" evidence="16">
    <location>
        <begin position="100"/>
        <end position="134"/>
    </location>
</feature>
<dbReference type="STRING" id="1331196.A0A1B9INM0"/>
<feature type="binding site" evidence="15">
    <location>
        <position position="261"/>
    </location>
    <ligand>
        <name>substrate</name>
    </ligand>
</feature>
<name>A0A1B9INM0_9TREE</name>
<proteinExistence type="inferred from homology"/>
<feature type="active site" description="Nucleophile" evidence="14">
    <location>
        <position position="199"/>
    </location>
</feature>
<feature type="region of interest" description="Disordered" evidence="16">
    <location>
        <begin position="528"/>
        <end position="590"/>
    </location>
</feature>
<comment type="catalytic activity">
    <reaction evidence="9">
        <text>a uridine in tRNA = a pseudouridine in tRNA</text>
        <dbReference type="Rhea" id="RHEA:54572"/>
        <dbReference type="Rhea" id="RHEA-COMP:13339"/>
        <dbReference type="Rhea" id="RHEA-COMP:13934"/>
        <dbReference type="ChEBI" id="CHEBI:65314"/>
        <dbReference type="ChEBI" id="CHEBI:65315"/>
    </reaction>
</comment>
<accession>A0A1B9INM0</accession>
<dbReference type="InterPro" id="IPR020095">
    <property type="entry name" value="PsdUridine_synth_TruA_C"/>
</dbReference>
<dbReference type="InterPro" id="IPR041708">
    <property type="entry name" value="PUS1/PUS2-like"/>
</dbReference>
<comment type="catalytic activity">
    <reaction evidence="1">
        <text>a uridine in mRNA = a pseudouridine in mRNA</text>
        <dbReference type="Rhea" id="RHEA:56644"/>
        <dbReference type="Rhea" id="RHEA-COMP:14658"/>
        <dbReference type="Rhea" id="RHEA-COMP:14659"/>
        <dbReference type="ChEBI" id="CHEBI:65314"/>
        <dbReference type="ChEBI" id="CHEBI:65315"/>
    </reaction>
</comment>
<dbReference type="Gene3D" id="3.30.70.660">
    <property type="entry name" value="Pseudouridine synthase I, catalytic domain, C-terminal subdomain"/>
    <property type="match status" value="1"/>
</dbReference>
<feature type="region of interest" description="Disordered" evidence="16">
    <location>
        <begin position="1"/>
        <end position="134"/>
    </location>
</feature>
<gene>
    <name evidence="18" type="ORF">L486_05820</name>
</gene>
<dbReference type="FunFam" id="3.30.70.660:FF:000002">
    <property type="entry name" value="tRNA pseudouridine synthase"/>
    <property type="match status" value="1"/>
</dbReference>
<dbReference type="PANTHER" id="PTHR11142">
    <property type="entry name" value="PSEUDOURIDYLATE SYNTHASE"/>
    <property type="match status" value="1"/>
</dbReference>
<comment type="catalytic activity">
    <reaction evidence="2">
        <text>uridine in snRNA = pseudouridine in snRNA</text>
        <dbReference type="Rhea" id="RHEA:51124"/>
        <dbReference type="Rhea" id="RHEA-COMP:12891"/>
        <dbReference type="Rhea" id="RHEA-COMP:12892"/>
        <dbReference type="ChEBI" id="CHEBI:65314"/>
        <dbReference type="ChEBI" id="CHEBI:65315"/>
    </reaction>
</comment>
<dbReference type="Gene3D" id="3.30.70.580">
    <property type="entry name" value="Pseudouridine synthase I, catalytic domain, N-terminal subdomain"/>
    <property type="match status" value="1"/>
</dbReference>
<dbReference type="GO" id="GO:0003723">
    <property type="term" value="F:RNA binding"/>
    <property type="evidence" value="ECO:0007669"/>
    <property type="project" value="InterPro"/>
</dbReference>
<dbReference type="GO" id="GO:0006397">
    <property type="term" value="P:mRNA processing"/>
    <property type="evidence" value="ECO:0007669"/>
    <property type="project" value="UniProtKB-KW"/>
</dbReference>
<evidence type="ECO:0000313" key="18">
    <source>
        <dbReference type="EMBL" id="OCF56964.1"/>
    </source>
</evidence>
<evidence type="ECO:0000256" key="2">
    <source>
        <dbReference type="ARBA" id="ARBA00001832"/>
    </source>
</evidence>
<dbReference type="GO" id="GO:0031119">
    <property type="term" value="P:tRNA pseudouridine synthesis"/>
    <property type="evidence" value="ECO:0007669"/>
    <property type="project" value="InterPro"/>
</dbReference>
<feature type="compositionally biased region" description="Acidic residues" evidence="16">
    <location>
        <begin position="558"/>
        <end position="580"/>
    </location>
</feature>
<protein>
    <recommendedName>
        <fullName evidence="11">tRNA pseudouridine synthase 1</fullName>
    </recommendedName>
    <alternativeName>
        <fullName evidence="12">tRNA pseudouridylate synthase 1</fullName>
    </alternativeName>
    <alternativeName>
        <fullName evidence="13">tRNA-uridine isomerase 1</fullName>
    </alternativeName>
</protein>
<keyword evidence="8" id="KW-0539">Nucleus</keyword>
<keyword evidence="5" id="KW-0507">mRNA processing</keyword>
<evidence type="ECO:0000256" key="3">
    <source>
        <dbReference type="ARBA" id="ARBA00004123"/>
    </source>
</evidence>
<dbReference type="InterPro" id="IPR001406">
    <property type="entry name" value="PsdUridine_synth_TruA"/>
</dbReference>
<organism evidence="18 19">
    <name type="scientific">Kwoniella mangroviensis CBS 10435</name>
    <dbReference type="NCBI Taxonomy" id="1331196"/>
    <lineage>
        <taxon>Eukaryota</taxon>
        <taxon>Fungi</taxon>
        <taxon>Dikarya</taxon>
        <taxon>Basidiomycota</taxon>
        <taxon>Agaricomycotina</taxon>
        <taxon>Tremellomycetes</taxon>
        <taxon>Tremellales</taxon>
        <taxon>Cryptococcaceae</taxon>
        <taxon>Kwoniella</taxon>
    </lineage>
</organism>
<evidence type="ECO:0000256" key="15">
    <source>
        <dbReference type="PIRSR" id="PIRSR641708-2"/>
    </source>
</evidence>
<dbReference type="OrthoDB" id="10256309at2759"/>
<feature type="compositionally biased region" description="Gly residues" evidence="16">
    <location>
        <begin position="89"/>
        <end position="98"/>
    </location>
</feature>
<evidence type="ECO:0000256" key="6">
    <source>
        <dbReference type="ARBA" id="ARBA00022694"/>
    </source>
</evidence>
<dbReference type="InterPro" id="IPR020094">
    <property type="entry name" value="TruA/RsuA/RluB/E/F_N"/>
</dbReference>
<dbReference type="AlphaFoldDB" id="A0A1B9INM0"/>
<dbReference type="Pfam" id="PF01416">
    <property type="entry name" value="PseudoU_synth_1"/>
    <property type="match status" value="1"/>
</dbReference>
<reference evidence="18 19" key="1">
    <citation type="submission" date="2013-07" db="EMBL/GenBank/DDBJ databases">
        <title>The Genome Sequence of Kwoniella mangroviensis CBS10435.</title>
        <authorList>
            <consortium name="The Broad Institute Genome Sequencing Platform"/>
            <person name="Cuomo C."/>
            <person name="Litvintseva A."/>
            <person name="Chen Y."/>
            <person name="Heitman J."/>
            <person name="Sun S."/>
            <person name="Springer D."/>
            <person name="Dromer F."/>
            <person name="Young S.K."/>
            <person name="Zeng Q."/>
            <person name="Gargeya S."/>
            <person name="Fitzgerald M."/>
            <person name="Abouelleil A."/>
            <person name="Alvarado L."/>
            <person name="Berlin A.M."/>
            <person name="Chapman S.B."/>
            <person name="Dewar J."/>
            <person name="Goldberg J."/>
            <person name="Griggs A."/>
            <person name="Gujja S."/>
            <person name="Hansen M."/>
            <person name="Howarth C."/>
            <person name="Imamovic A."/>
            <person name="Larimer J."/>
            <person name="McCowan C."/>
            <person name="Murphy C."/>
            <person name="Pearson M."/>
            <person name="Priest M."/>
            <person name="Roberts A."/>
            <person name="Saif S."/>
            <person name="Shea T."/>
            <person name="Sykes S."/>
            <person name="Wortman J."/>
            <person name="Nusbaum C."/>
            <person name="Birren B."/>
        </authorList>
    </citation>
    <scope>NUCLEOTIDE SEQUENCE [LARGE SCALE GENOMIC DNA]</scope>
    <source>
        <strain evidence="18 19">CBS 10435</strain>
    </source>
</reference>
<evidence type="ECO:0000256" key="1">
    <source>
        <dbReference type="ARBA" id="ARBA00001166"/>
    </source>
</evidence>
<keyword evidence="19" id="KW-1185">Reference proteome</keyword>
<evidence type="ECO:0000256" key="16">
    <source>
        <dbReference type="SAM" id="MobiDB-lite"/>
    </source>
</evidence>
<dbReference type="CDD" id="cd02568">
    <property type="entry name" value="PseudoU_synth_PUS1_PUS2"/>
    <property type="match status" value="1"/>
</dbReference>
<dbReference type="SUPFAM" id="SSF55120">
    <property type="entry name" value="Pseudouridine synthase"/>
    <property type="match status" value="1"/>
</dbReference>
<evidence type="ECO:0000256" key="10">
    <source>
        <dbReference type="ARBA" id="ARBA00053072"/>
    </source>
</evidence>